<dbReference type="PANTHER" id="PTHR15503">
    <property type="entry name" value="LDOC1 RELATED"/>
    <property type="match status" value="1"/>
</dbReference>
<dbReference type="EMBL" id="JARAOO010000012">
    <property type="protein sequence ID" value="KAJ7949633.1"/>
    <property type="molecule type" value="Genomic_DNA"/>
</dbReference>
<dbReference type="SUPFAM" id="SSF56672">
    <property type="entry name" value="DNA/RNA polymerases"/>
    <property type="match status" value="1"/>
</dbReference>
<dbReference type="SUPFAM" id="SSF50630">
    <property type="entry name" value="Acid proteases"/>
    <property type="match status" value="1"/>
</dbReference>
<evidence type="ECO:0000259" key="2">
    <source>
        <dbReference type="Pfam" id="PF03732"/>
    </source>
</evidence>
<dbReference type="Gene3D" id="2.40.70.10">
    <property type="entry name" value="Acid Proteases"/>
    <property type="match status" value="1"/>
</dbReference>
<protein>
    <submittedName>
        <fullName evidence="3">Ty3/gypsy retrotransposon protein</fullName>
    </submittedName>
</protein>
<comment type="caution">
    <text evidence="3">The sequence shown here is derived from an EMBL/GenBank/DDBJ whole genome shotgun (WGS) entry which is preliminary data.</text>
</comment>
<evidence type="ECO:0000313" key="4">
    <source>
        <dbReference type="Proteomes" id="UP001163823"/>
    </source>
</evidence>
<evidence type="ECO:0000256" key="1">
    <source>
        <dbReference type="SAM" id="MobiDB-lite"/>
    </source>
</evidence>
<keyword evidence="4" id="KW-1185">Reference proteome</keyword>
<reference evidence="3" key="1">
    <citation type="journal article" date="2023" name="Science">
        <title>Elucidation of the pathway for biosynthesis of saponin adjuvants from the soapbark tree.</title>
        <authorList>
            <person name="Reed J."/>
            <person name="Orme A."/>
            <person name="El-Demerdash A."/>
            <person name="Owen C."/>
            <person name="Martin L.B.B."/>
            <person name="Misra R.C."/>
            <person name="Kikuchi S."/>
            <person name="Rejzek M."/>
            <person name="Martin A.C."/>
            <person name="Harkess A."/>
            <person name="Leebens-Mack J."/>
            <person name="Louveau T."/>
            <person name="Stephenson M.J."/>
            <person name="Osbourn A."/>
        </authorList>
    </citation>
    <scope>NUCLEOTIDE SEQUENCE</scope>
    <source>
        <strain evidence="3">S10</strain>
    </source>
</reference>
<dbReference type="InterPro" id="IPR005162">
    <property type="entry name" value="Retrotrans_gag_dom"/>
</dbReference>
<evidence type="ECO:0000313" key="3">
    <source>
        <dbReference type="EMBL" id="KAJ7949633.1"/>
    </source>
</evidence>
<accession>A0AAD7PBM9</accession>
<organism evidence="3 4">
    <name type="scientific">Quillaja saponaria</name>
    <name type="common">Soap bark tree</name>
    <dbReference type="NCBI Taxonomy" id="32244"/>
    <lineage>
        <taxon>Eukaryota</taxon>
        <taxon>Viridiplantae</taxon>
        <taxon>Streptophyta</taxon>
        <taxon>Embryophyta</taxon>
        <taxon>Tracheophyta</taxon>
        <taxon>Spermatophyta</taxon>
        <taxon>Magnoliopsida</taxon>
        <taxon>eudicotyledons</taxon>
        <taxon>Gunneridae</taxon>
        <taxon>Pentapetalae</taxon>
        <taxon>rosids</taxon>
        <taxon>fabids</taxon>
        <taxon>Fabales</taxon>
        <taxon>Quillajaceae</taxon>
        <taxon>Quillaja</taxon>
    </lineage>
</organism>
<sequence>MSPAEGSRQASPVRVRDGVFPTPPPMHRQNYNPGTQPMAAGIDNRQGEYHLMKRAMQVEFPKFDGDNLRTWIFKSQEFFEVDQTPEEMKVQIAAMHFGEKASEWYQGFLEERDMIRPSWNVLLQELQIRFQCNILTRPVIALKNLKQLGGIDEYNEQFESLMNRCAMTREVMLDHYLGGLKEEIVHGGSSHQFPNHPWYFHHILSQYQHLHPNSFHQYLQTNKIPQLTYSNTTASPKAFPPNPNHNLNTTIKRPPVTMSKAEMEEKRRKGLFFYCNERFTVGHKCRKGQSLMTITVDEEELELVEEVMDFTEVPGDDMEAETAIFVHALTGVGSAAKGQEGFQTMRVTGLIKKLEVMILIDSGSIHNFIDVQLAKRLRLKLQQVPTRQVMVANGSKLLISVMCKQLQWTMSEGAFQADFLVMPLGSYCVVLGVQWLSTLGDIRWNFGSLTMEFKWKKQLMKLQGQSKLSVTMTGGEKADMNVSTKYPCMLIQIIPWNLFQNNSSAVTEVFSVKLVATENKKELELLLEELRDVFEIPTALPPIRTFDHKIILKEGAEPFNQRPYRYGLIQKDVIEEMVREMLSNQIIRPSSSPFASPVVLVKKKKMILEDFVSTIGS</sequence>
<dbReference type="InterPro" id="IPR021109">
    <property type="entry name" value="Peptidase_aspartic_dom_sf"/>
</dbReference>
<gene>
    <name evidence="3" type="ORF">O6P43_029946</name>
</gene>
<dbReference type="CDD" id="cd00303">
    <property type="entry name" value="retropepsin_like"/>
    <property type="match status" value="1"/>
</dbReference>
<dbReference type="Pfam" id="PF03732">
    <property type="entry name" value="Retrotrans_gag"/>
    <property type="match status" value="1"/>
</dbReference>
<dbReference type="InterPro" id="IPR032567">
    <property type="entry name" value="RTL1-rel"/>
</dbReference>
<dbReference type="AlphaFoldDB" id="A0AAD7PBM9"/>
<dbReference type="KEGG" id="qsa:O6P43_029946"/>
<feature type="region of interest" description="Disordered" evidence="1">
    <location>
        <begin position="1"/>
        <end position="33"/>
    </location>
</feature>
<feature type="domain" description="Retrotransposon gag" evidence="2">
    <location>
        <begin position="92"/>
        <end position="182"/>
    </location>
</feature>
<proteinExistence type="predicted"/>
<name>A0AAD7PBM9_QUISA</name>
<dbReference type="Pfam" id="PF08284">
    <property type="entry name" value="RVP_2"/>
    <property type="match status" value="1"/>
</dbReference>
<dbReference type="Proteomes" id="UP001163823">
    <property type="component" value="Chromosome 12"/>
</dbReference>
<dbReference type="InterPro" id="IPR043502">
    <property type="entry name" value="DNA/RNA_pol_sf"/>
</dbReference>
<dbReference type="PANTHER" id="PTHR15503:SF22">
    <property type="entry name" value="TRANSPOSON TY3-I GAG POLYPROTEIN"/>
    <property type="match status" value="1"/>
</dbReference>
<dbReference type="Gene3D" id="3.10.10.10">
    <property type="entry name" value="HIV Type 1 Reverse Transcriptase, subunit A, domain 1"/>
    <property type="match status" value="1"/>
</dbReference>